<dbReference type="GO" id="GO:0008716">
    <property type="term" value="F:D-alanine-D-alanine ligase activity"/>
    <property type="evidence" value="ECO:0007669"/>
    <property type="project" value="InterPro"/>
</dbReference>
<accession>A0A0P1ML48</accession>
<dbReference type="PROSITE" id="PS50975">
    <property type="entry name" value="ATP_GRASP"/>
    <property type="match status" value="1"/>
</dbReference>
<organism evidence="6 7">
    <name type="scientific">Candidatus Kryptonium thompsonii</name>
    <dbReference type="NCBI Taxonomy" id="1633631"/>
    <lineage>
        <taxon>Bacteria</taxon>
        <taxon>Pseudomonadati</taxon>
        <taxon>Candidatus Kryptoniota</taxon>
        <taxon>Candidatus Kryptonium</taxon>
    </lineage>
</organism>
<accession>A0A0P1LUL8</accession>
<accession>A0A0N7MR75</accession>
<dbReference type="Pfam" id="PF07478">
    <property type="entry name" value="Dala_Dala_lig_C"/>
    <property type="match status" value="1"/>
</dbReference>
<reference evidence="5 8" key="1">
    <citation type="submission" date="2015-11" db="EMBL/GenBank/DDBJ databases">
        <authorList>
            <person name="Varghese N."/>
        </authorList>
    </citation>
    <scope>NUCLEOTIDE SEQUENCE [LARGE SCALE GENOMIC DNA]</scope>
    <source>
        <strain evidence="5 8">JGI-8</strain>
    </source>
</reference>
<dbReference type="GO" id="GO:0005524">
    <property type="term" value="F:ATP binding"/>
    <property type="evidence" value="ECO:0007669"/>
    <property type="project" value="UniProtKB-UniRule"/>
</dbReference>
<dbReference type="OrthoDB" id="9813261at2"/>
<dbReference type="InterPro" id="IPR013815">
    <property type="entry name" value="ATP_grasp_subdomain_1"/>
</dbReference>
<accession>A0A0P1LBK2</accession>
<keyword evidence="3" id="KW-0067">ATP-binding</keyword>
<name>A0A0N7MRM3_9BACT</name>
<evidence type="ECO:0000256" key="1">
    <source>
        <dbReference type="ARBA" id="ARBA00010871"/>
    </source>
</evidence>
<dbReference type="Gene3D" id="3.30.1490.20">
    <property type="entry name" value="ATP-grasp fold, A domain"/>
    <property type="match status" value="1"/>
</dbReference>
<dbReference type="InterPro" id="IPR011095">
    <property type="entry name" value="Dala_Dala_lig_C"/>
</dbReference>
<accession>A0A0N7MRG7</accession>
<accession>A0A0P1LU52</accession>
<comment type="similarity">
    <text evidence="1">Belongs to the D-alanine--D-alanine ligase family.</text>
</comment>
<accession>A0A0S4N6P8</accession>
<dbReference type="Gene3D" id="3.30.470.20">
    <property type="entry name" value="ATP-grasp fold, B domain"/>
    <property type="match status" value="1"/>
</dbReference>
<accession>A0A0P1MPI9</accession>
<accession>A0A0P1LDU0</accession>
<evidence type="ECO:0000256" key="2">
    <source>
        <dbReference type="ARBA" id="ARBA00022598"/>
    </source>
</evidence>
<proteinExistence type="inferred from homology"/>
<dbReference type="STRING" id="1633631.GCA_001442925_01567"/>
<sequence length="344" mass="39205">MFKGLEITVIYNDPMMIEPKPEVIDASITEVRNEIEFIVNSLEDAGFRVKVLPVYNSRRFISDLLNLKTDLIYNFCEMVELESIEEVFAAGLYELLRIPYTGAPPMTLGLCLDKARTKIVLSYYNIPTPKFEVFKEPLNGYAKVNLNFPLIVKPVREDASAGITKESVVYEVKELEERVEFIIKSFKQPAVVEEFIDGREINVAILGNNPPIVLPISEIDFSKLPEHYPKIVSYEAKWIPNTEYYEKTIPICPAPLEPELEEKVKEIALSCYRITGCRDYARVDMRIDKDGNLYVLEVNPNPDLSRNAGFMRSASVYGLTPAETIVKIAEIALERSYANKEVQK</sequence>
<dbReference type="PANTHER" id="PTHR23132:SF23">
    <property type="entry name" value="D-ALANINE--D-ALANINE LIGASE B"/>
    <property type="match status" value="1"/>
</dbReference>
<dbReference type="GO" id="GO:0046872">
    <property type="term" value="F:metal ion binding"/>
    <property type="evidence" value="ECO:0007669"/>
    <property type="project" value="InterPro"/>
</dbReference>
<dbReference type="PANTHER" id="PTHR23132">
    <property type="entry name" value="D-ALANINE--D-ALANINE LIGASE"/>
    <property type="match status" value="1"/>
</dbReference>
<dbReference type="InterPro" id="IPR011761">
    <property type="entry name" value="ATP-grasp"/>
</dbReference>
<evidence type="ECO:0000259" key="4">
    <source>
        <dbReference type="PROSITE" id="PS50975"/>
    </source>
</evidence>
<reference evidence="6 7" key="2">
    <citation type="submission" date="2015-11" db="EMBL/GenBank/DDBJ databases">
        <authorList>
            <person name="Zhang Y."/>
            <person name="Guo Z."/>
        </authorList>
    </citation>
    <scope>NUCLEOTIDE SEQUENCE [LARGE SCALE GENOMIC DNA]</scope>
    <source>
        <strain evidence="6">JGI-4</strain>
    </source>
</reference>
<accession>A0A0N7MRM3</accession>
<dbReference type="Proteomes" id="UP000182011">
    <property type="component" value="Unassembled WGS sequence"/>
</dbReference>
<evidence type="ECO:0000313" key="8">
    <source>
        <dbReference type="Proteomes" id="UP000182200"/>
    </source>
</evidence>
<dbReference type="EMBL" id="CZVI01000009">
    <property type="protein sequence ID" value="CUS85630.1"/>
    <property type="molecule type" value="Genomic_DNA"/>
</dbReference>
<dbReference type="AlphaFoldDB" id="A0A0N7MRM3"/>
<evidence type="ECO:0000313" key="7">
    <source>
        <dbReference type="Proteomes" id="UP000182011"/>
    </source>
</evidence>
<dbReference type="EMBL" id="FAOP01000006">
    <property type="protein sequence ID" value="CUU06677.1"/>
    <property type="molecule type" value="Genomic_DNA"/>
</dbReference>
<keyword evidence="8" id="KW-1185">Reference proteome</keyword>
<keyword evidence="2 6" id="KW-0436">Ligase</keyword>
<keyword evidence="3" id="KW-0547">Nucleotide-binding</keyword>
<evidence type="ECO:0000256" key="3">
    <source>
        <dbReference type="PROSITE-ProRule" id="PRU00409"/>
    </source>
</evidence>
<dbReference type="RefSeq" id="WP_047134468.1">
    <property type="nucleotide sequence ID" value="NZ_CZVI01000009.1"/>
</dbReference>
<accession>A0A0P1N1G6</accession>
<feature type="domain" description="ATP-grasp" evidence="4">
    <location>
        <begin position="118"/>
        <end position="330"/>
    </location>
</feature>
<protein>
    <submittedName>
        <fullName evidence="6">D-alanine-D-alanine ligase</fullName>
    </submittedName>
</protein>
<gene>
    <name evidence="6" type="ORF">JGI4_01572</name>
    <name evidence="5" type="ORF">JGI8_00922</name>
</gene>
<evidence type="ECO:0000313" key="6">
    <source>
        <dbReference type="EMBL" id="CUU06677.1"/>
    </source>
</evidence>
<evidence type="ECO:0000313" key="5">
    <source>
        <dbReference type="EMBL" id="CUS85630.1"/>
    </source>
</evidence>
<dbReference type="SUPFAM" id="SSF56059">
    <property type="entry name" value="Glutathione synthetase ATP-binding domain-like"/>
    <property type="match status" value="1"/>
</dbReference>
<dbReference type="Proteomes" id="UP000182200">
    <property type="component" value="Unassembled WGS sequence"/>
</dbReference>